<dbReference type="EnsemblMetazoa" id="MESCA007429-RA">
    <property type="protein sequence ID" value="MESCA007429-PA"/>
    <property type="gene ID" value="MESCA007429"/>
</dbReference>
<name>T1GUL3_MEGSC</name>
<feature type="region of interest" description="Disordered" evidence="1">
    <location>
        <begin position="65"/>
        <end position="85"/>
    </location>
</feature>
<proteinExistence type="predicted"/>
<protein>
    <submittedName>
        <fullName evidence="2">Uncharacterized protein</fullName>
    </submittedName>
</protein>
<keyword evidence="3" id="KW-1185">Reference proteome</keyword>
<evidence type="ECO:0000313" key="3">
    <source>
        <dbReference type="Proteomes" id="UP000015102"/>
    </source>
</evidence>
<dbReference type="HOGENOM" id="CLU_2515222_0_0_1"/>
<feature type="compositionally biased region" description="Polar residues" evidence="1">
    <location>
        <begin position="74"/>
        <end position="85"/>
    </location>
</feature>
<organism evidence="2 3">
    <name type="scientific">Megaselia scalaris</name>
    <name type="common">Humpbacked fly</name>
    <name type="synonym">Phora scalaris</name>
    <dbReference type="NCBI Taxonomy" id="36166"/>
    <lineage>
        <taxon>Eukaryota</taxon>
        <taxon>Metazoa</taxon>
        <taxon>Ecdysozoa</taxon>
        <taxon>Arthropoda</taxon>
        <taxon>Hexapoda</taxon>
        <taxon>Insecta</taxon>
        <taxon>Pterygota</taxon>
        <taxon>Neoptera</taxon>
        <taxon>Endopterygota</taxon>
        <taxon>Diptera</taxon>
        <taxon>Brachycera</taxon>
        <taxon>Muscomorpha</taxon>
        <taxon>Platypezoidea</taxon>
        <taxon>Phoridae</taxon>
        <taxon>Megaseliini</taxon>
        <taxon>Megaselia</taxon>
    </lineage>
</organism>
<reference evidence="2" key="2">
    <citation type="submission" date="2015-06" db="UniProtKB">
        <authorList>
            <consortium name="EnsemblMetazoa"/>
        </authorList>
    </citation>
    <scope>IDENTIFICATION</scope>
</reference>
<dbReference type="AlphaFoldDB" id="T1GUL3"/>
<evidence type="ECO:0000313" key="2">
    <source>
        <dbReference type="EnsemblMetazoa" id="MESCA007429-PA"/>
    </source>
</evidence>
<dbReference type="EMBL" id="CAQQ02394727">
    <property type="status" value="NOT_ANNOTATED_CDS"/>
    <property type="molecule type" value="Genomic_DNA"/>
</dbReference>
<dbReference type="Proteomes" id="UP000015102">
    <property type="component" value="Unassembled WGS sequence"/>
</dbReference>
<evidence type="ECO:0000256" key="1">
    <source>
        <dbReference type="SAM" id="MobiDB-lite"/>
    </source>
</evidence>
<dbReference type="EMBL" id="CAQQ02394726">
    <property type="status" value="NOT_ANNOTATED_CDS"/>
    <property type="molecule type" value="Genomic_DNA"/>
</dbReference>
<accession>T1GUL3</accession>
<reference evidence="3" key="1">
    <citation type="submission" date="2013-02" db="EMBL/GenBank/DDBJ databases">
        <authorList>
            <person name="Hughes D."/>
        </authorList>
    </citation>
    <scope>NUCLEOTIDE SEQUENCE</scope>
    <source>
        <strain>Durham</strain>
        <strain evidence="3">NC isolate 2 -- Noor lab</strain>
    </source>
</reference>
<sequence>MYTKFGQGSAIVNFEFSCEIVLIKIVDTGVQLQLLLKLHLIEYTIWGDYNKGNNVILKKRNGETRSATGDFDKSVTSSSRSLKLL</sequence>